<comment type="caution">
    <text evidence="2">The sequence shown here is derived from an EMBL/GenBank/DDBJ whole genome shotgun (WGS) entry which is preliminary data.</text>
</comment>
<evidence type="ECO:0000313" key="2">
    <source>
        <dbReference type="EMBL" id="NEY83228.1"/>
    </source>
</evidence>
<dbReference type="RefSeq" id="WP_163243620.1">
    <property type="nucleotide sequence ID" value="NZ_JAAIWN010000118.1"/>
</dbReference>
<evidence type="ECO:0000313" key="4">
    <source>
        <dbReference type="Proteomes" id="UP000570010"/>
    </source>
</evidence>
<dbReference type="EMBL" id="JAAIWN010000118">
    <property type="protein sequence ID" value="NEY83228.1"/>
    <property type="molecule type" value="Genomic_DNA"/>
</dbReference>
<dbReference type="EMBL" id="JACEIO010000112">
    <property type="protein sequence ID" value="MBA4538865.1"/>
    <property type="molecule type" value="Genomic_DNA"/>
</dbReference>
<sequence length="109" mass="12553">MKKIAYTIIILVVVLGGIYLFKANQIKNVFDEMYYAEVKTVLGGYTSTSFQNLKVLKNIPENLRANYLPNQNREIYNDASLNSNEGMSIFFDKKEKTIEVIGIEDYKNE</sequence>
<dbReference type="AlphaFoldDB" id="A0A6B3W1B5"/>
<evidence type="ECO:0000313" key="3">
    <source>
        <dbReference type="Proteomes" id="UP000472971"/>
    </source>
</evidence>
<protein>
    <submittedName>
        <fullName evidence="2">TipC family immunity protein</fullName>
    </submittedName>
</protein>
<evidence type="ECO:0000313" key="1">
    <source>
        <dbReference type="EMBL" id="MBA4538865.1"/>
    </source>
</evidence>
<reference evidence="1 4" key="2">
    <citation type="submission" date="2020-07" db="EMBL/GenBank/DDBJ databases">
        <authorList>
            <person name="Feng H."/>
        </authorList>
    </citation>
    <scope>NUCLEOTIDE SEQUENCE [LARGE SCALE GENOMIC DNA]</scope>
    <source>
        <strain evidence="1">S-12</strain>
        <strain evidence="4">s-12</strain>
    </source>
</reference>
<dbReference type="NCBIfam" id="NF033863">
    <property type="entry name" value="immun_TipC_fam"/>
    <property type="match status" value="1"/>
</dbReference>
<dbReference type="Proteomes" id="UP000570010">
    <property type="component" value="Unassembled WGS sequence"/>
</dbReference>
<organism evidence="2 3">
    <name type="scientific">Bacillus aquiflavi</name>
    <dbReference type="NCBI Taxonomy" id="2672567"/>
    <lineage>
        <taxon>Bacteria</taxon>
        <taxon>Bacillati</taxon>
        <taxon>Bacillota</taxon>
        <taxon>Bacilli</taxon>
        <taxon>Bacillales</taxon>
        <taxon>Bacillaceae</taxon>
        <taxon>Bacillus</taxon>
    </lineage>
</organism>
<accession>A0A6B3W1B5</accession>
<gene>
    <name evidence="2" type="ORF">G4D64_17635</name>
    <name evidence="1" type="ORF">H1Z61_17660</name>
</gene>
<dbReference type="InterPro" id="IPR048042">
    <property type="entry name" value="TipC-like"/>
</dbReference>
<dbReference type="Proteomes" id="UP000472971">
    <property type="component" value="Unassembled WGS sequence"/>
</dbReference>
<name>A0A6B3W1B5_9BACI</name>
<proteinExistence type="predicted"/>
<keyword evidence="3" id="KW-1185">Reference proteome</keyword>
<reference evidence="2 3" key="1">
    <citation type="submission" date="2020-02" db="EMBL/GenBank/DDBJ databases">
        <title>Bacillus aquiflavi sp. nov., isolated from yellow water of strong flavor Chinese baijiu in Yibin region of China.</title>
        <authorList>
            <person name="Xie J."/>
        </authorList>
    </citation>
    <scope>NUCLEOTIDE SEQUENCE [LARGE SCALE GENOMIC DNA]</scope>
    <source>
        <strain evidence="2 3">3H-10</strain>
    </source>
</reference>